<evidence type="ECO:0000256" key="3">
    <source>
        <dbReference type="ARBA" id="ARBA00022989"/>
    </source>
</evidence>
<proteinExistence type="inferred from homology"/>
<comment type="subcellular location">
    <subcellularLocation>
        <location evidence="1">Membrane</location>
        <topology evidence="1">Multi-pass membrane protein</topology>
    </subcellularLocation>
</comment>
<dbReference type="EMBL" id="CP089280">
    <property type="protein sequence ID" value="USP81917.1"/>
    <property type="molecule type" value="Genomic_DNA"/>
</dbReference>
<reference evidence="7" key="1">
    <citation type="submission" date="2021-12" db="EMBL/GenBank/DDBJ databases">
        <title>Curvularia clavata genome.</title>
        <authorList>
            <person name="Cao Y."/>
        </authorList>
    </citation>
    <scope>NUCLEOTIDE SEQUENCE</scope>
    <source>
        <strain evidence="7">Yc1106</strain>
    </source>
</reference>
<keyword evidence="8" id="KW-1185">Reference proteome</keyword>
<feature type="transmembrane region" description="Helical" evidence="6">
    <location>
        <begin position="12"/>
        <end position="35"/>
    </location>
</feature>
<dbReference type="PANTHER" id="PTHR35042">
    <property type="entry name" value="ANTHRONE OXYGENASE ENCC"/>
    <property type="match status" value="1"/>
</dbReference>
<dbReference type="VEuPathDB" id="FungiDB:yc1106_09191"/>
<dbReference type="Pfam" id="PF08592">
    <property type="entry name" value="Anthrone_oxy"/>
    <property type="match status" value="1"/>
</dbReference>
<dbReference type="OrthoDB" id="3690495at2759"/>
<feature type="transmembrane region" description="Helical" evidence="6">
    <location>
        <begin position="85"/>
        <end position="106"/>
    </location>
</feature>
<dbReference type="InterPro" id="IPR013901">
    <property type="entry name" value="Anthrone_oxy"/>
</dbReference>
<evidence type="ECO:0000313" key="8">
    <source>
        <dbReference type="Proteomes" id="UP001056012"/>
    </source>
</evidence>
<gene>
    <name evidence="7" type="ORF">yc1106_09191</name>
</gene>
<evidence type="ECO:0000256" key="1">
    <source>
        <dbReference type="ARBA" id="ARBA00004141"/>
    </source>
</evidence>
<evidence type="ECO:0000313" key="7">
    <source>
        <dbReference type="EMBL" id="USP81917.1"/>
    </source>
</evidence>
<keyword evidence="4 6" id="KW-0472">Membrane</keyword>
<comment type="similarity">
    <text evidence="5">Belongs to the anthrone oxygenase family.</text>
</comment>
<sequence length="179" mass="19575">MISFTTIQVSTLVQATFLLGMNTALSTISIPSVVISPSPILAIRQWHTQFRLAQVPATTLSASNLILSIILTYASANRGAGSKSIMLYAASSTMAFLIFPFTLYFMNPINDALIEKYEEQAEFHYADLPEKDAGMQTAIVSFSFRILSSSVTPTSPFGLPFRSLRQCLANNGIFFTLVS</sequence>
<dbReference type="GO" id="GO:0016020">
    <property type="term" value="C:membrane"/>
    <property type="evidence" value="ECO:0007669"/>
    <property type="project" value="UniProtKB-SubCell"/>
</dbReference>
<feature type="transmembrane region" description="Helical" evidence="6">
    <location>
        <begin position="55"/>
        <end position="73"/>
    </location>
</feature>
<evidence type="ECO:0000256" key="5">
    <source>
        <dbReference type="ARBA" id="ARBA00034313"/>
    </source>
</evidence>
<accession>A0A9Q8ZH89</accession>
<evidence type="ECO:0000256" key="4">
    <source>
        <dbReference type="ARBA" id="ARBA00023136"/>
    </source>
</evidence>
<dbReference type="PANTHER" id="PTHR35042:SF1">
    <property type="entry name" value="DUF1772-DOMAIN-CONTAINING PROTEIN"/>
    <property type="match status" value="1"/>
</dbReference>
<keyword evidence="2 6" id="KW-0812">Transmembrane</keyword>
<keyword evidence="3 6" id="KW-1133">Transmembrane helix</keyword>
<name>A0A9Q8ZH89_CURCL</name>
<dbReference type="Proteomes" id="UP001056012">
    <property type="component" value="Chromosome 7"/>
</dbReference>
<organism evidence="7 8">
    <name type="scientific">Curvularia clavata</name>
    <dbReference type="NCBI Taxonomy" id="95742"/>
    <lineage>
        <taxon>Eukaryota</taxon>
        <taxon>Fungi</taxon>
        <taxon>Dikarya</taxon>
        <taxon>Ascomycota</taxon>
        <taxon>Pezizomycotina</taxon>
        <taxon>Dothideomycetes</taxon>
        <taxon>Pleosporomycetidae</taxon>
        <taxon>Pleosporales</taxon>
        <taxon>Pleosporineae</taxon>
        <taxon>Pleosporaceae</taxon>
        <taxon>Curvularia</taxon>
    </lineage>
</organism>
<evidence type="ECO:0000256" key="6">
    <source>
        <dbReference type="SAM" id="Phobius"/>
    </source>
</evidence>
<evidence type="ECO:0000256" key="2">
    <source>
        <dbReference type="ARBA" id="ARBA00022692"/>
    </source>
</evidence>
<dbReference type="AlphaFoldDB" id="A0A9Q8ZH89"/>
<protein>
    <submittedName>
        <fullName evidence="7">Uncharacterized protein</fullName>
    </submittedName>
</protein>